<gene>
    <name evidence="1" type="ORF">O3V59_16980</name>
</gene>
<sequence>MRWFPERKEAVEPSCESNACRLPEAAAAFRKWEEGIQAGMRTRAELIEYVRDILIDNRYQANTDGGYGVLNGDPACRDFLEYGKINRTGVKVVVLVTDGLLWPTARGEAWTGWKATVLPIVKKGLQAYADDLLALENGDPECIAYPRFKKSDDKTGMVIYLSSSR</sequence>
<keyword evidence="2" id="KW-1185">Reference proteome</keyword>
<dbReference type="AlphaFoldDB" id="A0A9X3TUK3"/>
<reference evidence="1" key="1">
    <citation type="submission" date="2022-12" db="EMBL/GenBank/DDBJ databases">
        <title>Draft genome sequence of the thermophilic strain Brevibacillus thermoruber HT42, isolated from Los Humeros, Puebla, Mexico, with biotechnological potential.</title>
        <authorList>
            <person name="Lara Sanchez J."/>
            <person name="Solis Palacios R."/>
            <person name="Bustos Baena A.S."/>
            <person name="Ruz Baez A.E."/>
            <person name="Espinosa Luna G."/>
            <person name="Oliart Ros R.M."/>
        </authorList>
    </citation>
    <scope>NUCLEOTIDE SEQUENCE</scope>
    <source>
        <strain evidence="1">HT42</strain>
    </source>
</reference>
<evidence type="ECO:0000313" key="2">
    <source>
        <dbReference type="Proteomes" id="UP001151071"/>
    </source>
</evidence>
<name>A0A9X3TUK3_9BACL</name>
<proteinExistence type="predicted"/>
<accession>A0A9X3TUK3</accession>
<organism evidence="1 2">
    <name type="scientific">Brevibacillus thermoruber</name>
    <dbReference type="NCBI Taxonomy" id="33942"/>
    <lineage>
        <taxon>Bacteria</taxon>
        <taxon>Bacillati</taxon>
        <taxon>Bacillota</taxon>
        <taxon>Bacilli</taxon>
        <taxon>Bacillales</taxon>
        <taxon>Paenibacillaceae</taxon>
        <taxon>Brevibacillus</taxon>
    </lineage>
</organism>
<comment type="caution">
    <text evidence="1">The sequence shown here is derived from an EMBL/GenBank/DDBJ whole genome shotgun (WGS) entry which is preliminary data.</text>
</comment>
<dbReference type="RefSeq" id="WP_271140624.1">
    <property type="nucleotide sequence ID" value="NZ_JAPYYP010000025.1"/>
</dbReference>
<dbReference type="Proteomes" id="UP001151071">
    <property type="component" value="Unassembled WGS sequence"/>
</dbReference>
<dbReference type="EMBL" id="JAPYYP010000025">
    <property type="protein sequence ID" value="MDA5110063.1"/>
    <property type="molecule type" value="Genomic_DNA"/>
</dbReference>
<protein>
    <submittedName>
        <fullName evidence="1">Uncharacterized protein</fullName>
    </submittedName>
</protein>
<evidence type="ECO:0000313" key="1">
    <source>
        <dbReference type="EMBL" id="MDA5110063.1"/>
    </source>
</evidence>